<feature type="chain" id="PRO_5013252467" evidence="5">
    <location>
        <begin position="24"/>
        <end position="140"/>
    </location>
</feature>
<feature type="disulfide bond" evidence="4">
    <location>
        <begin position="102"/>
        <end position="116"/>
    </location>
</feature>
<dbReference type="PROSITE" id="PS00264">
    <property type="entry name" value="NEUROHYPOPHYS_HORM"/>
    <property type="match status" value="1"/>
</dbReference>
<feature type="disulfide bond" evidence="4">
    <location>
        <begin position="69"/>
        <end position="75"/>
    </location>
</feature>
<dbReference type="FunFam" id="2.60.9.10:FF:000001">
    <property type="entry name" value="oxytocin-neurophysin 1"/>
    <property type="match status" value="1"/>
</dbReference>
<evidence type="ECO:0000313" key="7">
    <source>
        <dbReference type="Proteomes" id="UP000192578"/>
    </source>
</evidence>
<dbReference type="GO" id="GO:0005185">
    <property type="term" value="F:neurohypophyseal hormone activity"/>
    <property type="evidence" value="ECO:0007669"/>
    <property type="project" value="InterPro"/>
</dbReference>
<evidence type="ECO:0000256" key="2">
    <source>
        <dbReference type="ARBA" id="ARBA00022729"/>
    </source>
</evidence>
<dbReference type="SUPFAM" id="SSF49606">
    <property type="entry name" value="Neurophysin II"/>
    <property type="match status" value="1"/>
</dbReference>
<dbReference type="InterPro" id="IPR000981">
    <property type="entry name" value="Neurhyp_horm"/>
</dbReference>
<evidence type="ECO:0000256" key="5">
    <source>
        <dbReference type="SAM" id="SignalP"/>
    </source>
</evidence>
<organism evidence="6 7">
    <name type="scientific">Hypsibius exemplaris</name>
    <name type="common">Freshwater tardigrade</name>
    <dbReference type="NCBI Taxonomy" id="2072580"/>
    <lineage>
        <taxon>Eukaryota</taxon>
        <taxon>Metazoa</taxon>
        <taxon>Ecdysozoa</taxon>
        <taxon>Tardigrada</taxon>
        <taxon>Eutardigrada</taxon>
        <taxon>Parachela</taxon>
        <taxon>Hypsibioidea</taxon>
        <taxon>Hypsibiidae</taxon>
        <taxon>Hypsibius</taxon>
    </lineage>
</organism>
<dbReference type="GO" id="GO:0030141">
    <property type="term" value="C:secretory granule"/>
    <property type="evidence" value="ECO:0007669"/>
    <property type="project" value="TreeGrafter"/>
</dbReference>
<feature type="signal peptide" evidence="5">
    <location>
        <begin position="1"/>
        <end position="23"/>
    </location>
</feature>
<dbReference type="AlphaFoldDB" id="A0A1W0XE35"/>
<accession>A0A1W0XE35</accession>
<dbReference type="SMART" id="SM00003">
    <property type="entry name" value="NH"/>
    <property type="match status" value="1"/>
</dbReference>
<feature type="disulfide bond" evidence="4">
    <location>
        <begin position="54"/>
        <end position="68"/>
    </location>
</feature>
<comment type="caution">
    <text evidence="6">The sequence shown here is derived from an EMBL/GenBank/DDBJ whole genome shotgun (WGS) entry which is preliminary data.</text>
</comment>
<dbReference type="PIRSF" id="PIRSF001815">
    <property type="entry name" value="Nonapeptide_hormone_precursor"/>
    <property type="match status" value="1"/>
</dbReference>
<evidence type="ECO:0000256" key="3">
    <source>
        <dbReference type="ARBA" id="ARBA00023157"/>
    </source>
</evidence>
<feature type="disulfide bond" evidence="4">
    <location>
        <begin position="110"/>
        <end position="128"/>
    </location>
</feature>
<protein>
    <submittedName>
        <fullName evidence="6">Conopressin/neurophysin</fullName>
    </submittedName>
</protein>
<feature type="disulfide bond" evidence="4">
    <location>
        <begin position="51"/>
        <end position="95"/>
    </location>
</feature>
<evidence type="ECO:0000313" key="6">
    <source>
        <dbReference type="EMBL" id="OQV25632.1"/>
    </source>
</evidence>
<dbReference type="GO" id="GO:0005615">
    <property type="term" value="C:extracellular space"/>
    <property type="evidence" value="ECO:0007669"/>
    <property type="project" value="TreeGrafter"/>
</dbReference>
<dbReference type="Proteomes" id="UP000192578">
    <property type="component" value="Unassembled WGS sequence"/>
</dbReference>
<feature type="disulfide bond" evidence="4">
    <location>
        <begin position="62"/>
        <end position="85"/>
    </location>
</feature>
<keyword evidence="7" id="KW-1185">Reference proteome</keyword>
<dbReference type="PANTHER" id="PTHR11681">
    <property type="entry name" value="NEUROPHYSIN"/>
    <property type="match status" value="1"/>
</dbReference>
<name>A0A1W0XE35_HYPEX</name>
<keyword evidence="3 4" id="KW-1015">Disulfide bond</keyword>
<gene>
    <name evidence="6" type="ORF">BV898_00567</name>
</gene>
<dbReference type="OrthoDB" id="10056056at2759"/>
<sequence length="140" mass="14595">MSLQKFLFSAVVVLAIVLQGALACFVTNCPPGGKRSAFSYAPATAFNRRQCLACGPAGKGRCFGTSICCGDSFGCFINTEETSVCRKENYIRTPCFNSGVACGINDKGICAADGVCCTEKGCTAEEKCLTLSASMSGYSS</sequence>
<proteinExistence type="inferred from homology"/>
<reference evidence="7" key="1">
    <citation type="submission" date="2017-01" db="EMBL/GenBank/DDBJ databases">
        <title>Comparative genomics of anhydrobiosis in the tardigrade Hypsibius dujardini.</title>
        <authorList>
            <person name="Yoshida Y."/>
            <person name="Koutsovoulos G."/>
            <person name="Laetsch D."/>
            <person name="Stevens L."/>
            <person name="Kumar S."/>
            <person name="Horikawa D."/>
            <person name="Ishino K."/>
            <person name="Komine S."/>
            <person name="Tomita M."/>
            <person name="Blaxter M."/>
            <person name="Arakawa K."/>
        </authorList>
    </citation>
    <scope>NUCLEOTIDE SEQUENCE [LARGE SCALE GENOMIC DNA]</scope>
    <source>
        <strain evidence="7">Z151</strain>
    </source>
</reference>
<dbReference type="Gene3D" id="2.60.9.10">
    <property type="entry name" value="Neurohypophysial hormone domain"/>
    <property type="match status" value="1"/>
</dbReference>
<dbReference type="PROSITE" id="PS51257">
    <property type="entry name" value="PROKAR_LIPOPROTEIN"/>
    <property type="match status" value="1"/>
</dbReference>
<dbReference type="InterPro" id="IPR036387">
    <property type="entry name" value="Neurhyp_horm_dom_sf"/>
</dbReference>
<evidence type="ECO:0000256" key="1">
    <source>
        <dbReference type="ARBA" id="ARBA00007369"/>
    </source>
</evidence>
<dbReference type="PANTHER" id="PTHR11681:SF5">
    <property type="entry name" value="ISOTOCIN"/>
    <property type="match status" value="1"/>
</dbReference>
<keyword evidence="2 5" id="KW-0732">Signal</keyword>
<feature type="disulfide bond" evidence="4">
    <location>
        <begin position="117"/>
        <end position="122"/>
    </location>
</feature>
<feature type="disulfide bond" evidence="4">
    <location>
        <begin position="24"/>
        <end position="29"/>
    </location>
</feature>
<dbReference type="PRINTS" id="PR00831">
    <property type="entry name" value="NEUROPHYSIN"/>
</dbReference>
<evidence type="ECO:0000256" key="4">
    <source>
        <dbReference type="PIRSR" id="PIRSR001815-50"/>
    </source>
</evidence>
<dbReference type="Pfam" id="PF00184">
    <property type="entry name" value="Hormone_5"/>
    <property type="match status" value="1"/>
</dbReference>
<comment type="similarity">
    <text evidence="1">Belongs to the vasopressin/oxytocin family.</text>
</comment>
<dbReference type="InterPro" id="IPR022423">
    <property type="entry name" value="Neurohypophysial_hormone_CS"/>
</dbReference>
<dbReference type="EMBL" id="MTYJ01000002">
    <property type="protein sequence ID" value="OQV25632.1"/>
    <property type="molecule type" value="Genomic_DNA"/>
</dbReference>